<name>A0A8X7UC90_BRACI</name>
<evidence type="ECO:0000259" key="2">
    <source>
        <dbReference type="Pfam" id="PF14111"/>
    </source>
</evidence>
<dbReference type="Pfam" id="PF14111">
    <property type="entry name" value="DUF4283"/>
    <property type="match status" value="1"/>
</dbReference>
<dbReference type="OrthoDB" id="1113715at2759"/>
<gene>
    <name evidence="3" type="ORF">Bca52824_067902</name>
</gene>
<evidence type="ECO:0000313" key="3">
    <source>
        <dbReference type="EMBL" id="KAG2273347.1"/>
    </source>
</evidence>
<dbReference type="Proteomes" id="UP000886595">
    <property type="component" value="Unassembled WGS sequence"/>
</dbReference>
<reference evidence="3 4" key="1">
    <citation type="submission" date="2020-02" db="EMBL/GenBank/DDBJ databases">
        <authorList>
            <person name="Ma Q."/>
            <person name="Huang Y."/>
            <person name="Song X."/>
            <person name="Pei D."/>
        </authorList>
    </citation>
    <scope>NUCLEOTIDE SEQUENCE [LARGE SCALE GENOMIC DNA]</scope>
    <source>
        <strain evidence="3">Sxm20200214</strain>
        <tissue evidence="3">Leaf</tissue>
    </source>
</reference>
<accession>A0A8X7UC90</accession>
<dbReference type="AlphaFoldDB" id="A0A8X7UC90"/>
<feature type="domain" description="DUF4283" evidence="2">
    <location>
        <begin position="85"/>
        <end position="165"/>
    </location>
</feature>
<dbReference type="PANTHER" id="PTHR31286:SF148">
    <property type="entry name" value="DUF4283 DOMAIN-CONTAINING PROTEIN"/>
    <property type="match status" value="1"/>
</dbReference>
<dbReference type="EMBL" id="JAAMPC010000013">
    <property type="protein sequence ID" value="KAG2273347.1"/>
    <property type="molecule type" value="Genomic_DNA"/>
</dbReference>
<protein>
    <recommendedName>
        <fullName evidence="2">DUF4283 domain-containing protein</fullName>
    </recommendedName>
</protein>
<organism evidence="3 4">
    <name type="scientific">Brassica carinata</name>
    <name type="common">Ethiopian mustard</name>
    <name type="synonym">Abyssinian cabbage</name>
    <dbReference type="NCBI Taxonomy" id="52824"/>
    <lineage>
        <taxon>Eukaryota</taxon>
        <taxon>Viridiplantae</taxon>
        <taxon>Streptophyta</taxon>
        <taxon>Embryophyta</taxon>
        <taxon>Tracheophyta</taxon>
        <taxon>Spermatophyta</taxon>
        <taxon>Magnoliopsida</taxon>
        <taxon>eudicotyledons</taxon>
        <taxon>Gunneridae</taxon>
        <taxon>Pentapetalae</taxon>
        <taxon>rosids</taxon>
        <taxon>malvids</taxon>
        <taxon>Brassicales</taxon>
        <taxon>Brassicaceae</taxon>
        <taxon>Brassiceae</taxon>
        <taxon>Brassica</taxon>
    </lineage>
</organism>
<evidence type="ECO:0000313" key="4">
    <source>
        <dbReference type="Proteomes" id="UP000886595"/>
    </source>
</evidence>
<sequence>MKGLDLGEKTTENDGSRVSSPRSIDVGSTRGGSNQDATLGGSKGSWIRAVQGQKVLKKYDVEVTMKDGIGSVMVPEEITKDVAPLWDDFLIGKFLDNAPHIAKIHAIVNKIWTLNDKEQKIEVFEVNPTMMKFRIFNQADRNRILRRGMWNLAGVPVVMTKWSPVTEKEKPPAQSIPMWLIPEILVKKTNIQIYCNEHKRSRF</sequence>
<dbReference type="PANTHER" id="PTHR31286">
    <property type="entry name" value="GLYCINE-RICH CELL WALL STRUCTURAL PROTEIN 1.8-LIKE"/>
    <property type="match status" value="1"/>
</dbReference>
<evidence type="ECO:0000256" key="1">
    <source>
        <dbReference type="SAM" id="MobiDB-lite"/>
    </source>
</evidence>
<dbReference type="InterPro" id="IPR025558">
    <property type="entry name" value="DUF4283"/>
</dbReference>
<feature type="region of interest" description="Disordered" evidence="1">
    <location>
        <begin position="1"/>
        <end position="42"/>
    </location>
</feature>
<dbReference type="InterPro" id="IPR040256">
    <property type="entry name" value="At4g02000-like"/>
</dbReference>
<keyword evidence="4" id="KW-1185">Reference proteome</keyword>
<proteinExistence type="predicted"/>
<feature type="compositionally biased region" description="Basic and acidic residues" evidence="1">
    <location>
        <begin position="1"/>
        <end position="15"/>
    </location>
</feature>
<comment type="caution">
    <text evidence="3">The sequence shown here is derived from an EMBL/GenBank/DDBJ whole genome shotgun (WGS) entry which is preliminary data.</text>
</comment>